<feature type="compositionally biased region" description="Basic residues" evidence="1">
    <location>
        <begin position="46"/>
        <end position="60"/>
    </location>
</feature>
<keyword evidence="3" id="KW-1185">Reference proteome</keyword>
<dbReference type="EMBL" id="ABXJ01000062">
    <property type="protein sequence ID" value="EEA90685.1"/>
    <property type="molecule type" value="Genomic_DNA"/>
</dbReference>
<organism evidence="2 3">
    <name type="scientific">Collinsella stercoris DSM 13279</name>
    <dbReference type="NCBI Taxonomy" id="445975"/>
    <lineage>
        <taxon>Bacteria</taxon>
        <taxon>Bacillati</taxon>
        <taxon>Actinomycetota</taxon>
        <taxon>Coriobacteriia</taxon>
        <taxon>Coriobacteriales</taxon>
        <taxon>Coriobacteriaceae</taxon>
        <taxon>Collinsella</taxon>
    </lineage>
</organism>
<proteinExistence type="predicted"/>
<gene>
    <name evidence="2" type="ORF">COLSTE_01112</name>
</gene>
<evidence type="ECO:0000313" key="3">
    <source>
        <dbReference type="Proteomes" id="UP000003560"/>
    </source>
</evidence>
<sequence>MEESRPTGRLFHGAFPAPSPVAQENRAMAPPGDTIGTFSMSPGHAQKAHLSRPVKGANKR</sequence>
<name>B6GAL2_9ACTN</name>
<protein>
    <submittedName>
        <fullName evidence="2">Uncharacterized protein</fullName>
    </submittedName>
</protein>
<reference evidence="2 3" key="2">
    <citation type="submission" date="2008-10" db="EMBL/GenBank/DDBJ databases">
        <authorList>
            <person name="Fulton L."/>
            <person name="Clifton S."/>
            <person name="Fulton B."/>
            <person name="Xu J."/>
            <person name="Minx P."/>
            <person name="Pepin K.H."/>
            <person name="Johnson M."/>
            <person name="Thiruvilangam P."/>
            <person name="Bhonagiri V."/>
            <person name="Nash W.E."/>
            <person name="Mardis E.R."/>
            <person name="Wilson R.K."/>
        </authorList>
    </citation>
    <scope>NUCLEOTIDE SEQUENCE [LARGE SCALE GENOMIC DNA]</scope>
    <source>
        <strain evidence="2 3">DSM 13279</strain>
    </source>
</reference>
<accession>B6GAL2</accession>
<dbReference type="STRING" id="445975.COLSTE_01112"/>
<evidence type="ECO:0000313" key="2">
    <source>
        <dbReference type="EMBL" id="EEA90685.1"/>
    </source>
</evidence>
<dbReference type="HOGENOM" id="CLU_2933424_0_0_11"/>
<dbReference type="Proteomes" id="UP000003560">
    <property type="component" value="Unassembled WGS sequence"/>
</dbReference>
<comment type="caution">
    <text evidence="2">The sequence shown here is derived from an EMBL/GenBank/DDBJ whole genome shotgun (WGS) entry which is preliminary data.</text>
</comment>
<evidence type="ECO:0000256" key="1">
    <source>
        <dbReference type="SAM" id="MobiDB-lite"/>
    </source>
</evidence>
<dbReference type="AlphaFoldDB" id="B6GAL2"/>
<reference evidence="2 3" key="1">
    <citation type="submission" date="2008-10" db="EMBL/GenBank/DDBJ databases">
        <title>Draft genome sequence of Collinsella stercoris (DSM 13279).</title>
        <authorList>
            <person name="Sudarsanam P."/>
            <person name="Ley R."/>
            <person name="Guruge J."/>
            <person name="Turnbaugh P.J."/>
            <person name="Mahowald M."/>
            <person name="Liep D."/>
            <person name="Gordon J."/>
        </authorList>
    </citation>
    <scope>NUCLEOTIDE SEQUENCE [LARGE SCALE GENOMIC DNA]</scope>
    <source>
        <strain evidence="2 3">DSM 13279</strain>
    </source>
</reference>
<feature type="region of interest" description="Disordered" evidence="1">
    <location>
        <begin position="1"/>
        <end position="60"/>
    </location>
</feature>